<dbReference type="InterPro" id="IPR003661">
    <property type="entry name" value="HisK_dim/P_dom"/>
</dbReference>
<dbReference type="PROSITE" id="PS50109">
    <property type="entry name" value="HIS_KIN"/>
    <property type="match status" value="1"/>
</dbReference>
<dbReference type="GO" id="GO:0000155">
    <property type="term" value="F:phosphorelay sensor kinase activity"/>
    <property type="evidence" value="ECO:0007669"/>
    <property type="project" value="InterPro"/>
</dbReference>
<evidence type="ECO:0000313" key="13">
    <source>
        <dbReference type="EMBL" id="CEI80538.1"/>
    </source>
</evidence>
<keyword evidence="9" id="KW-0902">Two-component regulatory system</keyword>
<dbReference type="CDD" id="cd00082">
    <property type="entry name" value="HisKA"/>
    <property type="match status" value="1"/>
</dbReference>
<name>A0A0A1MBT8_9BACI</name>
<dbReference type="PANTHER" id="PTHR42878">
    <property type="entry name" value="TWO-COMPONENT HISTIDINE KINASE"/>
    <property type="match status" value="1"/>
</dbReference>
<dbReference type="Gene3D" id="3.30.565.10">
    <property type="entry name" value="Histidine kinase-like ATPase, C-terminal domain"/>
    <property type="match status" value="1"/>
</dbReference>
<dbReference type="RefSeq" id="WP_042529069.1">
    <property type="nucleotide sequence ID" value="NZ_CDGG01000001.1"/>
</dbReference>
<keyword evidence="10" id="KW-0175">Coiled coil</keyword>
<evidence type="ECO:0000256" key="7">
    <source>
        <dbReference type="ARBA" id="ARBA00022777"/>
    </source>
</evidence>
<organism evidence="13 14">
    <name type="scientific">Oceanobacillus oncorhynchi</name>
    <dbReference type="NCBI Taxonomy" id="545501"/>
    <lineage>
        <taxon>Bacteria</taxon>
        <taxon>Bacillati</taxon>
        <taxon>Bacillota</taxon>
        <taxon>Bacilli</taxon>
        <taxon>Bacillales</taxon>
        <taxon>Bacillaceae</taxon>
        <taxon>Oceanobacillus</taxon>
    </lineage>
</organism>
<dbReference type="CDD" id="cd00075">
    <property type="entry name" value="HATPase"/>
    <property type="match status" value="1"/>
</dbReference>
<keyword evidence="4" id="KW-0597">Phosphoprotein</keyword>
<comment type="subcellular location">
    <subcellularLocation>
        <location evidence="2">Membrane</location>
    </subcellularLocation>
</comment>
<keyword evidence="11" id="KW-0812">Transmembrane</keyword>
<evidence type="ECO:0000256" key="8">
    <source>
        <dbReference type="ARBA" id="ARBA00022840"/>
    </source>
</evidence>
<sequence length="457" mass="52912">MKWKLTIRYLISILSIVFIVSIVNTVILLALILSQHNEDPEDIIHDTGENFTRSFFYYLSMEDGEPVVSEEGKDALTRFGAWLQILDENGNVLSDEFAPDNAATHYTPIDLVHKYKYMDDDLNTYFIGEYEGFSYIIGVPDSKQQRTIIMADPQQFLTYASQFLGAIIIVDLIIAFIVGFLFSTVLTKPVSRIIERISELKERKFEPKKMKRPGVFKRVFSNLNDVSENLQAHENERQKLEQMRNEWISNVSHDIKTPLASIRGYAELLSNEDISAEERLEYAEVIERQSLYMKELLDDFNLTMRLRNQEMTLNLQEIRVEGFVRKMIIDLLNDPQFQTRDIDFSSYAPELIWNIDQHLMKRAILNFIFNALIHNEENVKVTVEVQEEGIIIRDDGKGIKKEEQAQIFDRYYRGTNTTSRGTGLGLAISRDIIQAHGGMVEMESEVGKGTMFKIRMQ</sequence>
<dbReference type="InterPro" id="IPR004358">
    <property type="entry name" value="Sig_transdc_His_kin-like_C"/>
</dbReference>
<dbReference type="Pfam" id="PF00512">
    <property type="entry name" value="HisKA"/>
    <property type="match status" value="1"/>
</dbReference>
<dbReference type="SUPFAM" id="SSF47384">
    <property type="entry name" value="Homodimeric domain of signal transducing histidine kinase"/>
    <property type="match status" value="1"/>
</dbReference>
<evidence type="ECO:0000256" key="5">
    <source>
        <dbReference type="ARBA" id="ARBA00022679"/>
    </source>
</evidence>
<dbReference type="Pfam" id="PF02518">
    <property type="entry name" value="HATPase_c"/>
    <property type="match status" value="1"/>
</dbReference>
<dbReference type="SMART" id="SM00388">
    <property type="entry name" value="HisKA"/>
    <property type="match status" value="1"/>
</dbReference>
<dbReference type="InterPro" id="IPR036097">
    <property type="entry name" value="HisK_dim/P_sf"/>
</dbReference>
<evidence type="ECO:0000256" key="11">
    <source>
        <dbReference type="SAM" id="Phobius"/>
    </source>
</evidence>
<keyword evidence="11" id="KW-1133">Transmembrane helix</keyword>
<dbReference type="InterPro" id="IPR036890">
    <property type="entry name" value="HATPase_C_sf"/>
</dbReference>
<dbReference type="STRING" id="545501.BN997_00342"/>
<dbReference type="OrthoDB" id="368131at2"/>
<feature type="transmembrane region" description="Helical" evidence="11">
    <location>
        <begin position="7"/>
        <end position="33"/>
    </location>
</feature>
<gene>
    <name evidence="13" type="primary">phoR_1</name>
    <name evidence="13" type="ORF">BN997_00342</name>
</gene>
<feature type="coiled-coil region" evidence="10">
    <location>
        <begin position="216"/>
        <end position="250"/>
    </location>
</feature>
<dbReference type="PRINTS" id="PR00344">
    <property type="entry name" value="BCTRLSENSOR"/>
</dbReference>
<keyword evidence="7" id="KW-0418">Kinase</keyword>
<dbReference type="GO" id="GO:0005524">
    <property type="term" value="F:ATP binding"/>
    <property type="evidence" value="ECO:0007669"/>
    <property type="project" value="UniProtKB-KW"/>
</dbReference>
<evidence type="ECO:0000256" key="9">
    <source>
        <dbReference type="ARBA" id="ARBA00023012"/>
    </source>
</evidence>
<feature type="transmembrane region" description="Helical" evidence="11">
    <location>
        <begin position="163"/>
        <end position="186"/>
    </location>
</feature>
<proteinExistence type="predicted"/>
<evidence type="ECO:0000256" key="2">
    <source>
        <dbReference type="ARBA" id="ARBA00004370"/>
    </source>
</evidence>
<evidence type="ECO:0000256" key="6">
    <source>
        <dbReference type="ARBA" id="ARBA00022741"/>
    </source>
</evidence>
<keyword evidence="8" id="KW-0067">ATP-binding</keyword>
<dbReference type="SMART" id="SM00387">
    <property type="entry name" value="HATPase_c"/>
    <property type="match status" value="1"/>
</dbReference>
<comment type="catalytic activity">
    <reaction evidence="1">
        <text>ATP + protein L-histidine = ADP + protein N-phospho-L-histidine.</text>
        <dbReference type="EC" id="2.7.13.3"/>
    </reaction>
</comment>
<dbReference type="InterPro" id="IPR050351">
    <property type="entry name" value="BphY/WalK/GraS-like"/>
</dbReference>
<evidence type="ECO:0000259" key="12">
    <source>
        <dbReference type="PROSITE" id="PS50109"/>
    </source>
</evidence>
<keyword evidence="5" id="KW-0808">Transferase</keyword>
<dbReference type="InterPro" id="IPR005467">
    <property type="entry name" value="His_kinase_dom"/>
</dbReference>
<reference evidence="13 14" key="1">
    <citation type="submission" date="2014-11" db="EMBL/GenBank/DDBJ databases">
        <authorList>
            <person name="Urmite Genomes Urmite Genomes"/>
        </authorList>
    </citation>
    <scope>NUCLEOTIDE SEQUENCE [LARGE SCALE GENOMIC DNA]</scope>
    <source>
        <strain evidence="13 14">Oc5</strain>
    </source>
</reference>
<dbReference type="Gene3D" id="1.10.287.130">
    <property type="match status" value="1"/>
</dbReference>
<evidence type="ECO:0000256" key="1">
    <source>
        <dbReference type="ARBA" id="ARBA00000085"/>
    </source>
</evidence>
<keyword evidence="14" id="KW-1185">Reference proteome</keyword>
<dbReference type="GO" id="GO:0030295">
    <property type="term" value="F:protein kinase activator activity"/>
    <property type="evidence" value="ECO:0007669"/>
    <property type="project" value="TreeGrafter"/>
</dbReference>
<evidence type="ECO:0000256" key="10">
    <source>
        <dbReference type="SAM" id="Coils"/>
    </source>
</evidence>
<protein>
    <recommendedName>
        <fullName evidence="3">histidine kinase</fullName>
        <ecNumber evidence="3">2.7.13.3</ecNumber>
    </recommendedName>
</protein>
<dbReference type="PANTHER" id="PTHR42878:SF7">
    <property type="entry name" value="SENSOR HISTIDINE KINASE GLRK"/>
    <property type="match status" value="1"/>
</dbReference>
<keyword evidence="11" id="KW-0472">Membrane</keyword>
<keyword evidence="6" id="KW-0547">Nucleotide-binding</keyword>
<dbReference type="EMBL" id="CDGG01000001">
    <property type="protein sequence ID" value="CEI80538.1"/>
    <property type="molecule type" value="Genomic_DNA"/>
</dbReference>
<evidence type="ECO:0000256" key="4">
    <source>
        <dbReference type="ARBA" id="ARBA00022553"/>
    </source>
</evidence>
<evidence type="ECO:0000313" key="14">
    <source>
        <dbReference type="Proteomes" id="UP000040453"/>
    </source>
</evidence>
<evidence type="ECO:0000256" key="3">
    <source>
        <dbReference type="ARBA" id="ARBA00012438"/>
    </source>
</evidence>
<accession>A0A0A1MBT8</accession>
<dbReference type="InterPro" id="IPR003594">
    <property type="entry name" value="HATPase_dom"/>
</dbReference>
<dbReference type="EC" id="2.7.13.3" evidence="3"/>
<dbReference type="SUPFAM" id="SSF55874">
    <property type="entry name" value="ATPase domain of HSP90 chaperone/DNA topoisomerase II/histidine kinase"/>
    <property type="match status" value="1"/>
</dbReference>
<feature type="domain" description="Histidine kinase" evidence="12">
    <location>
        <begin position="250"/>
        <end position="457"/>
    </location>
</feature>
<dbReference type="AlphaFoldDB" id="A0A0A1MBT8"/>
<dbReference type="GO" id="GO:0007234">
    <property type="term" value="P:osmosensory signaling via phosphorelay pathway"/>
    <property type="evidence" value="ECO:0007669"/>
    <property type="project" value="TreeGrafter"/>
</dbReference>
<dbReference type="Proteomes" id="UP000040453">
    <property type="component" value="Unassembled WGS sequence"/>
</dbReference>
<dbReference type="GO" id="GO:0000156">
    <property type="term" value="F:phosphorelay response regulator activity"/>
    <property type="evidence" value="ECO:0007669"/>
    <property type="project" value="TreeGrafter"/>
</dbReference>